<keyword evidence="2" id="KW-1185">Reference proteome</keyword>
<dbReference type="InterPro" id="IPR011991">
    <property type="entry name" value="ArsR-like_HTH"/>
</dbReference>
<name>A0A4R8VFR1_9MICO</name>
<comment type="caution">
    <text evidence="1">The sequence shown here is derived from an EMBL/GenBank/DDBJ whole genome shotgun (WGS) entry which is preliminary data.</text>
</comment>
<evidence type="ECO:0000313" key="2">
    <source>
        <dbReference type="Proteomes" id="UP000298488"/>
    </source>
</evidence>
<dbReference type="SMART" id="SM00418">
    <property type="entry name" value="HTH_ARSR"/>
    <property type="match status" value="1"/>
</dbReference>
<dbReference type="OrthoDB" id="7945987at2"/>
<dbReference type="Proteomes" id="UP000298488">
    <property type="component" value="Unassembled WGS sequence"/>
</dbReference>
<sequence length="203" mass="22491">MVTQSHRVTDSATLRALAHPLRQRILLELSVRRSLRAADLAEIVGEPANAISYHLRSLAKVGLLVEAPELARDSRDRVWTVAHPEGVYVPPGPDDDAPDIFAEQFLAWVRDMVMEKVPEDPRAIRGRYTGAALLTKDEGRQMFLEIAEVLERWREHGMDAAAANPQDPDRVFHYTGAFVGNRADPARHADSDDAAVPPTSTVT</sequence>
<dbReference type="Gene3D" id="1.10.10.10">
    <property type="entry name" value="Winged helix-like DNA-binding domain superfamily/Winged helix DNA-binding domain"/>
    <property type="match status" value="1"/>
</dbReference>
<evidence type="ECO:0000313" key="1">
    <source>
        <dbReference type="EMBL" id="TFB81396.1"/>
    </source>
</evidence>
<reference evidence="1 2" key="1">
    <citation type="submission" date="2019-03" db="EMBL/GenBank/DDBJ databases">
        <title>Genomics of glacier-inhabiting Cryobacterium strains.</title>
        <authorList>
            <person name="Liu Q."/>
            <person name="Xin Y.-H."/>
        </authorList>
    </citation>
    <scope>NUCLEOTIDE SEQUENCE [LARGE SCALE GENOMIC DNA]</scope>
    <source>
        <strain evidence="1 2">CGMCC 1.10440</strain>
    </source>
</reference>
<accession>A0A4R8VFR1</accession>
<dbReference type="SUPFAM" id="SSF46785">
    <property type="entry name" value="Winged helix' DNA-binding domain"/>
    <property type="match status" value="1"/>
</dbReference>
<dbReference type="InterPro" id="IPR001845">
    <property type="entry name" value="HTH_ArsR_DNA-bd_dom"/>
</dbReference>
<protein>
    <submittedName>
        <fullName evidence="1">ArsR family transcriptional regulator</fullName>
    </submittedName>
</protein>
<dbReference type="GO" id="GO:0003700">
    <property type="term" value="F:DNA-binding transcription factor activity"/>
    <property type="evidence" value="ECO:0007669"/>
    <property type="project" value="InterPro"/>
</dbReference>
<dbReference type="Pfam" id="PF12840">
    <property type="entry name" value="HTH_20"/>
    <property type="match status" value="1"/>
</dbReference>
<proteinExistence type="predicted"/>
<dbReference type="RefSeq" id="WP_104094520.1">
    <property type="nucleotide sequence ID" value="NZ_JACHBP010000001.1"/>
</dbReference>
<organism evidence="1 2">
    <name type="scientific">Terrimesophilobacter mesophilus</name>
    <dbReference type="NCBI Taxonomy" id="433647"/>
    <lineage>
        <taxon>Bacteria</taxon>
        <taxon>Bacillati</taxon>
        <taxon>Actinomycetota</taxon>
        <taxon>Actinomycetes</taxon>
        <taxon>Micrococcales</taxon>
        <taxon>Microbacteriaceae</taxon>
        <taxon>Terrimesophilobacter</taxon>
    </lineage>
</organism>
<dbReference type="InterPro" id="IPR036388">
    <property type="entry name" value="WH-like_DNA-bd_sf"/>
</dbReference>
<dbReference type="EMBL" id="SOFI01000001">
    <property type="protein sequence ID" value="TFB81396.1"/>
    <property type="molecule type" value="Genomic_DNA"/>
</dbReference>
<dbReference type="InterPro" id="IPR036390">
    <property type="entry name" value="WH_DNA-bd_sf"/>
</dbReference>
<gene>
    <name evidence="1" type="ORF">E3N84_00195</name>
</gene>
<dbReference type="AlphaFoldDB" id="A0A4R8VFR1"/>
<dbReference type="CDD" id="cd00090">
    <property type="entry name" value="HTH_ARSR"/>
    <property type="match status" value="1"/>
</dbReference>